<dbReference type="GO" id="GO:0009279">
    <property type="term" value="C:cell outer membrane"/>
    <property type="evidence" value="ECO:0007669"/>
    <property type="project" value="UniProtKB-SubCell"/>
</dbReference>
<dbReference type="InterPro" id="IPR028351">
    <property type="entry name" value="CyaE"/>
</dbReference>
<dbReference type="Gene3D" id="1.20.1600.10">
    <property type="entry name" value="Outer membrane efflux proteins (OEP)"/>
    <property type="match status" value="1"/>
</dbReference>
<evidence type="ECO:0000313" key="4">
    <source>
        <dbReference type="EMBL" id="RKT61922.1"/>
    </source>
</evidence>
<keyword evidence="2" id="KW-0998">Cell outer membrane</keyword>
<dbReference type="InterPro" id="IPR003423">
    <property type="entry name" value="OMP_efflux"/>
</dbReference>
<reference evidence="4 5" key="1">
    <citation type="submission" date="2018-10" db="EMBL/GenBank/DDBJ databases">
        <title>Genomic Encyclopedia of Type Strains, Phase IV (KMG-IV): sequencing the most valuable type-strain genomes for metagenomic binning, comparative biology and taxonomic classification.</title>
        <authorList>
            <person name="Goeker M."/>
        </authorList>
    </citation>
    <scope>NUCLEOTIDE SEQUENCE [LARGE SCALE GENOMIC DNA]</scope>
    <source>
        <strain evidence="4 5">DSM 23841</strain>
    </source>
</reference>
<evidence type="ECO:0000256" key="3">
    <source>
        <dbReference type="SAM" id="SignalP"/>
    </source>
</evidence>
<keyword evidence="2" id="KW-0204">Cytolysis</keyword>
<comment type="function">
    <text evidence="2">CyaE is necessary for transport of calmodulin-sensitive adenylate cyclase-hemolysin (cyclolysin).</text>
</comment>
<keyword evidence="2" id="KW-0472">Membrane</keyword>
<evidence type="ECO:0000256" key="1">
    <source>
        <dbReference type="ARBA" id="ARBA00007613"/>
    </source>
</evidence>
<comment type="caution">
    <text evidence="4">The sequence shown here is derived from an EMBL/GenBank/DDBJ whole genome shotgun (WGS) entry which is preliminary data.</text>
</comment>
<name>A0A495WJK6_9RHOO</name>
<comment type="similarity">
    <text evidence="1 2">Belongs to the outer membrane factor (OMF) (TC 1.B.17) family.</text>
</comment>
<dbReference type="PIRSF" id="PIRSF001892">
    <property type="entry name" value="CyaE"/>
    <property type="match status" value="1"/>
</dbReference>
<dbReference type="AlphaFoldDB" id="A0A495WJK6"/>
<dbReference type="InterPro" id="IPR010131">
    <property type="entry name" value="MdtP/NodT-like"/>
</dbReference>
<keyword evidence="2" id="KW-0354">Hemolysis</keyword>
<dbReference type="EMBL" id="RBXP01000005">
    <property type="protein sequence ID" value="RKT61922.1"/>
    <property type="molecule type" value="Genomic_DNA"/>
</dbReference>
<feature type="signal peptide" evidence="3">
    <location>
        <begin position="1"/>
        <end position="31"/>
    </location>
</feature>
<accession>A0A495WJK6</accession>
<protein>
    <recommendedName>
        <fullName evidence="2">Protein CyaE</fullName>
    </recommendedName>
</protein>
<dbReference type="GO" id="GO:0031640">
    <property type="term" value="P:killing of cells of another organism"/>
    <property type="evidence" value="ECO:0007669"/>
    <property type="project" value="UniProtKB-KW"/>
</dbReference>
<comment type="subcellular location">
    <subcellularLocation>
        <location evidence="2">Cell outer membrane</location>
        <topology evidence="2">Peripheral membrane protein</topology>
    </subcellularLocation>
</comment>
<dbReference type="GO" id="GO:0015562">
    <property type="term" value="F:efflux transmembrane transporter activity"/>
    <property type="evidence" value="ECO:0007669"/>
    <property type="project" value="InterPro"/>
</dbReference>
<dbReference type="Proteomes" id="UP000270626">
    <property type="component" value="Unassembled WGS sequence"/>
</dbReference>
<keyword evidence="3" id="KW-0732">Signal</keyword>
<dbReference type="PANTHER" id="PTHR30203">
    <property type="entry name" value="OUTER MEMBRANE CATION EFFLUX PROTEIN"/>
    <property type="match status" value="1"/>
</dbReference>
<feature type="chain" id="PRO_5019846577" description="Protein CyaE" evidence="3">
    <location>
        <begin position="32"/>
        <end position="472"/>
    </location>
</feature>
<keyword evidence="2" id="KW-0813">Transport</keyword>
<gene>
    <name evidence="4" type="ORF">DFR40_0486</name>
</gene>
<organism evidence="4 5">
    <name type="scientific">Azonexus fungiphilus</name>
    <dbReference type="NCBI Taxonomy" id="146940"/>
    <lineage>
        <taxon>Bacteria</taxon>
        <taxon>Pseudomonadati</taxon>
        <taxon>Pseudomonadota</taxon>
        <taxon>Betaproteobacteria</taxon>
        <taxon>Rhodocyclales</taxon>
        <taxon>Azonexaceae</taxon>
        <taxon>Azonexus</taxon>
    </lineage>
</organism>
<dbReference type="SUPFAM" id="SSF56954">
    <property type="entry name" value="Outer membrane efflux proteins (OEP)"/>
    <property type="match status" value="1"/>
</dbReference>
<dbReference type="Pfam" id="PF02321">
    <property type="entry name" value="OEP"/>
    <property type="match status" value="2"/>
</dbReference>
<proteinExistence type="inferred from homology"/>
<evidence type="ECO:0000313" key="5">
    <source>
        <dbReference type="Proteomes" id="UP000270626"/>
    </source>
</evidence>
<sequence>MADDAKLSAMPFPTRIFPLFLLLTVSAGALAAGDDPLATEALLPLRSATALAARVGELPCAEQLPATPLSALDAVDLALCKHPQTREVWASARLQAAQVGVARAGWLPSLDGRVGVNRNFSEDARTNQGTASLTLSWLLFDAGQRQATLDNAARLLDAALATRDATVQTLFLGALQAYYGAQAAQAAVRAAGEAERAASESLAAAELRYRVGVATPADRLQAQTAASQARLNRQRADGEARNALGALANALGFPAQTPLTLAAAPAPGETAAFRRDVEALIAAAVDRRPDLKAAEAQLRAAEASVAVARAQGRPTLTLGAGPSWQRLDGDTSRGGTLGLTLNVPLFTGFENTYRVRAAEAQQEVRAAQRERLRNQVALDVWQAYQGLTTATEALQTTRDLVASAEQSERVALGRYKAGVGTVLDLLSAQSALAAARVERIRAELDWNIYRATLAQAMGALDYSLLQAAEGRP</sequence>
<dbReference type="PANTHER" id="PTHR30203:SF29">
    <property type="entry name" value="PROTEIN CYAE"/>
    <property type="match status" value="1"/>
</dbReference>
<evidence type="ECO:0000256" key="2">
    <source>
        <dbReference type="PIRNR" id="PIRNR001892"/>
    </source>
</evidence>
<keyword evidence="5" id="KW-1185">Reference proteome</keyword>